<reference evidence="2" key="1">
    <citation type="submission" date="2014-09" db="EMBL/GenBank/DDBJ databases">
        <authorList>
            <person name="Sharma Rahul"/>
            <person name="Thines Marco"/>
        </authorList>
    </citation>
    <scope>NUCLEOTIDE SEQUENCE [LARGE SCALE GENOMIC DNA]</scope>
</reference>
<protein>
    <submittedName>
        <fullName evidence="1">Uncharacterized protein</fullName>
    </submittedName>
</protein>
<dbReference type="AlphaFoldDB" id="A0A0P1AMN4"/>
<accession>A0A0P1AMN4</accession>
<dbReference type="EMBL" id="CCYD01000610">
    <property type="protein sequence ID" value="CEG42325.1"/>
    <property type="molecule type" value="Genomic_DNA"/>
</dbReference>
<dbReference type="RefSeq" id="XP_024578694.1">
    <property type="nucleotide sequence ID" value="XM_024728193.1"/>
</dbReference>
<sequence length="105" mass="12434">MHFWVQLDHYYVQGLESSQASLCSRHAPHATFRRTIYQVSAPVIRARQNRCEPLVDAYEAFRIKVRQHIARIKVVCMTTDKVTTRTSKQLHDRKCRIRQARPGQW</sequence>
<keyword evidence="2" id="KW-1185">Reference proteome</keyword>
<organism evidence="1 2">
    <name type="scientific">Plasmopara halstedii</name>
    <name type="common">Downy mildew of sunflower</name>
    <dbReference type="NCBI Taxonomy" id="4781"/>
    <lineage>
        <taxon>Eukaryota</taxon>
        <taxon>Sar</taxon>
        <taxon>Stramenopiles</taxon>
        <taxon>Oomycota</taxon>
        <taxon>Peronosporomycetes</taxon>
        <taxon>Peronosporales</taxon>
        <taxon>Peronosporaceae</taxon>
        <taxon>Plasmopara</taxon>
    </lineage>
</organism>
<name>A0A0P1AMN4_PLAHL</name>
<proteinExistence type="predicted"/>
<dbReference type="Proteomes" id="UP000054928">
    <property type="component" value="Unassembled WGS sequence"/>
</dbReference>
<evidence type="ECO:0000313" key="2">
    <source>
        <dbReference type="Proteomes" id="UP000054928"/>
    </source>
</evidence>
<evidence type="ECO:0000313" key="1">
    <source>
        <dbReference type="EMBL" id="CEG42325.1"/>
    </source>
</evidence>
<dbReference type="GeneID" id="36409667"/>